<dbReference type="Gene3D" id="1.10.560.10">
    <property type="entry name" value="GroEL-like equatorial domain"/>
    <property type="match status" value="1"/>
</dbReference>
<dbReference type="Proteomes" id="UP000313359">
    <property type="component" value="Unassembled WGS sequence"/>
</dbReference>
<dbReference type="PANTHER" id="PTHR45633">
    <property type="entry name" value="60 KDA HEAT SHOCK PROTEIN, MITOCHONDRIAL"/>
    <property type="match status" value="1"/>
</dbReference>
<name>A0A5C2RMZ4_9APHY</name>
<dbReference type="GO" id="GO:0140662">
    <property type="term" value="F:ATP-dependent protein folding chaperone"/>
    <property type="evidence" value="ECO:0007669"/>
    <property type="project" value="InterPro"/>
</dbReference>
<dbReference type="OrthoDB" id="1733909at2759"/>
<keyword evidence="2" id="KW-0143">Chaperone</keyword>
<sequence>MNTRCFLLGRGTDGFPLDGVSVAKSITLKDKFRRPTRSQVTIRQRPAHDLLRERKERRHATTSPAAVGHIVEFLSAHAKMIMTTAEIAQISANVDAHLGNLIPQAKENGRKEGVITDKTEITDDMRFDRGFISWYFVIDARSPLVIVAEHVDVEAPAACVDDKLRGQLQVCAV</sequence>
<dbReference type="SUPFAM" id="SSF52029">
    <property type="entry name" value="GroEL apical domain-like"/>
    <property type="match status" value="1"/>
</dbReference>
<evidence type="ECO:0000313" key="4">
    <source>
        <dbReference type="Proteomes" id="UP000313359"/>
    </source>
</evidence>
<accession>A0A5C2RMZ4</accession>
<dbReference type="InterPro" id="IPR001844">
    <property type="entry name" value="Cpn60/GroEL"/>
</dbReference>
<evidence type="ECO:0000313" key="3">
    <source>
        <dbReference type="EMBL" id="RPD52694.1"/>
    </source>
</evidence>
<dbReference type="InterPro" id="IPR027413">
    <property type="entry name" value="GROEL-like_equatorial_sf"/>
</dbReference>
<dbReference type="Gene3D" id="3.50.7.10">
    <property type="entry name" value="GroEL"/>
    <property type="match status" value="2"/>
</dbReference>
<evidence type="ECO:0000256" key="2">
    <source>
        <dbReference type="ARBA" id="ARBA00023186"/>
    </source>
</evidence>
<protein>
    <submittedName>
        <fullName evidence="3">Uncharacterized protein</fullName>
    </submittedName>
</protein>
<dbReference type="STRING" id="1328759.A0A5C2RMZ4"/>
<gene>
    <name evidence="3" type="ORF">L227DRAFT_589607</name>
</gene>
<dbReference type="GO" id="GO:0042026">
    <property type="term" value="P:protein refolding"/>
    <property type="evidence" value="ECO:0007669"/>
    <property type="project" value="InterPro"/>
</dbReference>
<comment type="similarity">
    <text evidence="1">Belongs to the chaperonin (HSP60) family.</text>
</comment>
<proteinExistence type="inferred from homology"/>
<dbReference type="InterPro" id="IPR027410">
    <property type="entry name" value="TCP-1-like_intermed_sf"/>
</dbReference>
<dbReference type="AlphaFoldDB" id="A0A5C2RMZ4"/>
<dbReference type="Gene3D" id="3.30.260.10">
    <property type="entry name" value="TCP-1-like chaperonin intermediate domain"/>
    <property type="match status" value="1"/>
</dbReference>
<keyword evidence="4" id="KW-1185">Reference proteome</keyword>
<dbReference type="EMBL" id="ML122344">
    <property type="protein sequence ID" value="RPD52694.1"/>
    <property type="molecule type" value="Genomic_DNA"/>
</dbReference>
<evidence type="ECO:0000256" key="1">
    <source>
        <dbReference type="ARBA" id="ARBA00006607"/>
    </source>
</evidence>
<organism evidence="3 4">
    <name type="scientific">Lentinus tigrinus ALCF2SS1-6</name>
    <dbReference type="NCBI Taxonomy" id="1328759"/>
    <lineage>
        <taxon>Eukaryota</taxon>
        <taxon>Fungi</taxon>
        <taxon>Dikarya</taxon>
        <taxon>Basidiomycota</taxon>
        <taxon>Agaricomycotina</taxon>
        <taxon>Agaricomycetes</taxon>
        <taxon>Polyporales</taxon>
        <taxon>Polyporaceae</taxon>
        <taxon>Lentinus</taxon>
    </lineage>
</organism>
<dbReference type="InterPro" id="IPR027409">
    <property type="entry name" value="GroEL-like_apical_dom_sf"/>
</dbReference>
<reference evidence="3" key="1">
    <citation type="journal article" date="2018" name="Genome Biol. Evol.">
        <title>Genomics and development of Lentinus tigrinus, a white-rot wood-decaying mushroom with dimorphic fruiting bodies.</title>
        <authorList>
            <person name="Wu B."/>
            <person name="Xu Z."/>
            <person name="Knudson A."/>
            <person name="Carlson A."/>
            <person name="Chen N."/>
            <person name="Kovaka S."/>
            <person name="LaButti K."/>
            <person name="Lipzen A."/>
            <person name="Pennachio C."/>
            <person name="Riley R."/>
            <person name="Schakwitz W."/>
            <person name="Umezawa K."/>
            <person name="Ohm R.A."/>
            <person name="Grigoriev I.V."/>
            <person name="Nagy L.G."/>
            <person name="Gibbons J."/>
            <person name="Hibbett D."/>
        </authorList>
    </citation>
    <scope>NUCLEOTIDE SEQUENCE [LARGE SCALE GENOMIC DNA]</scope>
    <source>
        <strain evidence="3">ALCF2SS1-6</strain>
    </source>
</reference>